<keyword evidence="8" id="KW-1185">Reference proteome</keyword>
<dbReference type="Gene3D" id="1.20.1270.10">
    <property type="match status" value="1"/>
</dbReference>
<organism evidence="7 8">
    <name type="scientific">Gracilariopsis chorda</name>
    <dbReference type="NCBI Taxonomy" id="448386"/>
    <lineage>
        <taxon>Eukaryota</taxon>
        <taxon>Rhodophyta</taxon>
        <taxon>Florideophyceae</taxon>
        <taxon>Rhodymeniophycidae</taxon>
        <taxon>Gracilariales</taxon>
        <taxon>Gracilariaceae</taxon>
        <taxon>Gracilariopsis</taxon>
    </lineage>
</organism>
<dbReference type="FunFam" id="3.30.420.40:FF:000026">
    <property type="entry name" value="Heat shock protein 70"/>
    <property type="match status" value="1"/>
</dbReference>
<dbReference type="SUPFAM" id="SSF100934">
    <property type="entry name" value="Heat shock protein 70kD (HSP70), C-terminal subdomain"/>
    <property type="match status" value="1"/>
</dbReference>
<dbReference type="InterPro" id="IPR013126">
    <property type="entry name" value="Hsp_70_fam"/>
</dbReference>
<dbReference type="Gene3D" id="3.30.420.40">
    <property type="match status" value="2"/>
</dbReference>
<dbReference type="InterPro" id="IPR042050">
    <property type="entry name" value="BIP_NBD"/>
</dbReference>
<reference evidence="7 8" key="1">
    <citation type="journal article" date="2018" name="Mol. Biol. Evol.">
        <title>Analysis of the draft genome of the red seaweed Gracilariopsis chorda provides insights into genome size evolution in Rhodophyta.</title>
        <authorList>
            <person name="Lee J."/>
            <person name="Yang E.C."/>
            <person name="Graf L."/>
            <person name="Yang J.H."/>
            <person name="Qiu H."/>
            <person name="Zel Zion U."/>
            <person name="Chan C.X."/>
            <person name="Stephens T.G."/>
            <person name="Weber A.P.M."/>
            <person name="Boo G.H."/>
            <person name="Boo S.M."/>
            <person name="Kim K.M."/>
            <person name="Shin Y."/>
            <person name="Jung M."/>
            <person name="Lee S.J."/>
            <person name="Yim H.S."/>
            <person name="Lee J.H."/>
            <person name="Bhattacharya D."/>
            <person name="Yoon H.S."/>
        </authorList>
    </citation>
    <scope>NUCLEOTIDE SEQUENCE [LARGE SCALE GENOMIC DNA]</scope>
    <source>
        <strain evidence="7 8">SKKU-2015</strain>
        <tissue evidence="7">Whole body</tissue>
    </source>
</reference>
<keyword evidence="3 4" id="KW-0067">ATP-binding</keyword>
<evidence type="ECO:0000256" key="2">
    <source>
        <dbReference type="ARBA" id="ARBA00022824"/>
    </source>
</evidence>
<protein>
    <submittedName>
        <fullName evidence="7">Luminal-binding protein 5</fullName>
    </submittedName>
</protein>
<dbReference type="InterPro" id="IPR029048">
    <property type="entry name" value="HSP70_C_sf"/>
</dbReference>
<dbReference type="Gene3D" id="2.60.34.10">
    <property type="entry name" value="Substrate Binding Domain Of DNAk, Chain A, domain 1"/>
    <property type="match status" value="1"/>
</dbReference>
<dbReference type="FunFam" id="3.90.640.10:FF:000002">
    <property type="entry name" value="Heat shock 70 kDa"/>
    <property type="match status" value="1"/>
</dbReference>
<evidence type="ECO:0000313" key="8">
    <source>
        <dbReference type="Proteomes" id="UP000247409"/>
    </source>
</evidence>
<dbReference type="GO" id="GO:0140662">
    <property type="term" value="F:ATP-dependent protein folding chaperone"/>
    <property type="evidence" value="ECO:0007669"/>
    <property type="project" value="InterPro"/>
</dbReference>
<dbReference type="Gene3D" id="3.90.640.10">
    <property type="entry name" value="Actin, Chain A, domain 4"/>
    <property type="match status" value="1"/>
</dbReference>
<dbReference type="GO" id="GO:0005524">
    <property type="term" value="F:ATP binding"/>
    <property type="evidence" value="ECO:0007669"/>
    <property type="project" value="UniProtKB-KW"/>
</dbReference>
<dbReference type="PROSITE" id="PS00329">
    <property type="entry name" value="HSP70_2"/>
    <property type="match status" value="1"/>
</dbReference>
<dbReference type="CDD" id="cd10241">
    <property type="entry name" value="ASKHA_NBD_HSP70_BiP"/>
    <property type="match status" value="1"/>
</dbReference>
<comment type="caution">
    <text evidence="7">The sequence shown here is derived from an EMBL/GenBank/DDBJ whole genome shotgun (WGS) entry which is preliminary data.</text>
</comment>
<dbReference type="SUPFAM" id="SSF53067">
    <property type="entry name" value="Actin-like ATPase domain"/>
    <property type="match status" value="2"/>
</dbReference>
<dbReference type="InterPro" id="IPR018181">
    <property type="entry name" value="Heat_shock_70_CS"/>
</dbReference>
<evidence type="ECO:0000256" key="3">
    <source>
        <dbReference type="ARBA" id="ARBA00022840"/>
    </source>
</evidence>
<dbReference type="PROSITE" id="PS01036">
    <property type="entry name" value="HSP70_3"/>
    <property type="match status" value="1"/>
</dbReference>
<dbReference type="SUPFAM" id="SSF100920">
    <property type="entry name" value="Heat shock protein 70kD (HSP70), peptide-binding domain"/>
    <property type="match status" value="1"/>
</dbReference>
<dbReference type="NCBIfam" id="NF001413">
    <property type="entry name" value="PRK00290.1"/>
    <property type="match status" value="1"/>
</dbReference>
<comment type="similarity">
    <text evidence="4">Belongs to the heat shock protein 70 family.</text>
</comment>
<sequence>MVSSFLRFAVLLAAFFGVLTVTVADDSAKDLGPVIGIDLGTTYSCVGVVENGNVEIIPNDQGNRITPSYVAFADQTSERLVGDAAKNQAASNPLNTVFDVKRLIGRRYTEPTVQRDKKLLPFRIISKDGKPHVEVTLNGDSKAFSPEEISAMVLAKLKKTAEDYLGRKVTRAVVTVPAYFNDAQRSATRDAGVIAGLDVLRIINEPTAAALAYGLDKTKDDEEKNILVFDLGGGTFDVTLLTMDKGVFEVLATNGDTHLGGEDFDQRLMEYFVNLWKRKNGDDMSKDKRALGKLRREVEKAKRELSSKTQVRVEIEALFDGKDLSETLSRARFEQLNEDLFKKTLKPVAKVLKDSGLKKNEINEIVLVGGSTRIPKIKELVRGFFDDKDPHTDINPDEAIAYGAAIQAGILSGDSDIMKKNLVLLDVTPLSLGIETLGGVMSKIIKRNTVVPTKKSESFTTTVDNQQTIAVHVYEGERAMTKDCHLLGQFDLTGIPPAPKGQPQIIVTFDIDENGIVKVTAEDRGSKNKKEITIEDRNSGRLSAEEIERMVREAEEYADEDAAVSAKIESKQELEAYITSLRKRIESMGAQIASDDKSDLESSITDAEQFLRDIDFSSTEVDAIDERRKALEEQALPLLGSDAGYREKDEL</sequence>
<accession>A0A2V3J1Z9</accession>
<feature type="chain" id="PRO_5016033375" evidence="6">
    <location>
        <begin position="25"/>
        <end position="651"/>
    </location>
</feature>
<keyword evidence="6" id="KW-0732">Signal</keyword>
<dbReference type="PROSITE" id="PS00297">
    <property type="entry name" value="HSP70_1"/>
    <property type="match status" value="1"/>
</dbReference>
<dbReference type="FunFam" id="3.30.30.30:FF:000005">
    <property type="entry name" value="Heat shock protein ssb1"/>
    <property type="match status" value="1"/>
</dbReference>
<keyword evidence="5" id="KW-0175">Coiled coil</keyword>
<dbReference type="FunFam" id="2.60.34.10:FF:000014">
    <property type="entry name" value="Chaperone protein DnaK HSP70"/>
    <property type="match status" value="1"/>
</dbReference>
<dbReference type="EMBL" id="NBIV01000017">
    <property type="protein sequence ID" value="PXF48007.1"/>
    <property type="molecule type" value="Genomic_DNA"/>
</dbReference>
<evidence type="ECO:0000256" key="4">
    <source>
        <dbReference type="RuleBase" id="RU003322"/>
    </source>
</evidence>
<evidence type="ECO:0000256" key="6">
    <source>
        <dbReference type="SAM" id="SignalP"/>
    </source>
</evidence>
<dbReference type="PRINTS" id="PR00301">
    <property type="entry name" value="HEATSHOCK70"/>
</dbReference>
<dbReference type="InterPro" id="IPR043129">
    <property type="entry name" value="ATPase_NBD"/>
</dbReference>
<keyword evidence="2" id="KW-0256">Endoplasmic reticulum</keyword>
<dbReference type="InterPro" id="IPR029047">
    <property type="entry name" value="HSP70_peptide-bd_sf"/>
</dbReference>
<dbReference type="OrthoDB" id="2401965at2759"/>
<dbReference type="Pfam" id="PF00012">
    <property type="entry name" value="HSP70"/>
    <property type="match status" value="1"/>
</dbReference>
<gene>
    <name evidence="7" type="ORF">BWQ96_02198</name>
</gene>
<dbReference type="PANTHER" id="PTHR19375">
    <property type="entry name" value="HEAT SHOCK PROTEIN 70KDA"/>
    <property type="match status" value="1"/>
</dbReference>
<dbReference type="AlphaFoldDB" id="A0A2V3J1Z9"/>
<evidence type="ECO:0000313" key="7">
    <source>
        <dbReference type="EMBL" id="PXF48007.1"/>
    </source>
</evidence>
<proteinExistence type="inferred from homology"/>
<name>A0A2V3J1Z9_9FLOR</name>
<dbReference type="Proteomes" id="UP000247409">
    <property type="component" value="Unassembled WGS sequence"/>
</dbReference>
<feature type="signal peptide" evidence="6">
    <location>
        <begin position="1"/>
        <end position="24"/>
    </location>
</feature>
<feature type="coiled-coil region" evidence="5">
    <location>
        <begin position="284"/>
        <end position="311"/>
    </location>
</feature>
<evidence type="ECO:0000256" key="1">
    <source>
        <dbReference type="ARBA" id="ARBA00022741"/>
    </source>
</evidence>
<dbReference type="STRING" id="448386.A0A2V3J1Z9"/>
<keyword evidence="1 4" id="KW-0547">Nucleotide-binding</keyword>
<evidence type="ECO:0000256" key="5">
    <source>
        <dbReference type="SAM" id="Coils"/>
    </source>
</evidence>